<feature type="transmembrane region" description="Helical" evidence="5">
    <location>
        <begin position="264"/>
        <end position="292"/>
    </location>
</feature>
<feature type="transmembrane region" description="Helical" evidence="5">
    <location>
        <begin position="115"/>
        <end position="135"/>
    </location>
</feature>
<organism evidence="7 8">
    <name type="scientific">Enterocloster asparagiformis</name>
    <dbReference type="NCBI Taxonomy" id="333367"/>
    <lineage>
        <taxon>Bacteria</taxon>
        <taxon>Bacillati</taxon>
        <taxon>Bacillota</taxon>
        <taxon>Clostridia</taxon>
        <taxon>Lachnospirales</taxon>
        <taxon>Lachnospiraceae</taxon>
        <taxon>Enterocloster</taxon>
    </lineage>
</organism>
<dbReference type="PANTHER" id="PTHR42770:SF7">
    <property type="entry name" value="MEMBRANE PROTEIN"/>
    <property type="match status" value="1"/>
</dbReference>
<evidence type="ECO:0000256" key="4">
    <source>
        <dbReference type="ARBA" id="ARBA00023136"/>
    </source>
</evidence>
<sequence length="437" mass="46390">MEKKLNLFDLISIGVGCIVGSGVFALMGVGIAYTGRGIVLALFLAMALCVLQSIAFPLLTRIFEVDGGEYAINSLVMPKMCSGFAVGRDILFRAGSLAVTAIAVVQYLEKLFPSISAYGKLVAFLVLTLAFLCAVVGDKFAAGVQNIMCICMYLALGIFVVYGVMKMDTAAYSGDPMLPNGLKGLISAIALMSYTCNGFQYVINMGKSAANPRKNIPLAFCLSALVGAAIYALIGFAATHTHSYGEIAGMNLGGVAQMIMPNGLYMFFLIGGALFALCTSLLGAIVSGYRPLIASAKDGWLPGVLTKTTKKGAPYVLVLLYLLGAVPIFLGMDLGDVATICLFPGAITKVLANIYAMSVPSRFEKSWKKSGLKISVGLYRFVLVVSSVAAVVLGVFYFISNDLKVAMLAVTAGIFVYGFLVDRFGNIHIQVKEEYTE</sequence>
<dbReference type="PANTHER" id="PTHR42770">
    <property type="entry name" value="AMINO ACID TRANSPORTER-RELATED"/>
    <property type="match status" value="1"/>
</dbReference>
<keyword evidence="4 5" id="KW-0472">Membrane</keyword>
<feature type="domain" description="Amino acid permease/ SLC12A" evidence="6">
    <location>
        <begin position="10"/>
        <end position="406"/>
    </location>
</feature>
<dbReference type="RefSeq" id="WP_007714184.1">
    <property type="nucleotide sequence ID" value="NZ_JAWRJJ010000226.1"/>
</dbReference>
<gene>
    <name evidence="7" type="ORF">DWV29_05015</name>
</gene>
<feature type="transmembrane region" description="Helical" evidence="5">
    <location>
        <begin position="38"/>
        <end position="59"/>
    </location>
</feature>
<dbReference type="Gene3D" id="1.20.1740.10">
    <property type="entry name" value="Amino acid/polyamine transporter I"/>
    <property type="match status" value="1"/>
</dbReference>
<dbReference type="OrthoDB" id="3181223at2"/>
<dbReference type="GO" id="GO:0055085">
    <property type="term" value="P:transmembrane transport"/>
    <property type="evidence" value="ECO:0007669"/>
    <property type="project" value="InterPro"/>
</dbReference>
<feature type="transmembrane region" description="Helical" evidence="5">
    <location>
        <begin position="185"/>
        <end position="203"/>
    </location>
</feature>
<proteinExistence type="predicted"/>
<evidence type="ECO:0000313" key="8">
    <source>
        <dbReference type="Proteomes" id="UP000283880"/>
    </source>
</evidence>
<feature type="transmembrane region" description="Helical" evidence="5">
    <location>
        <begin position="405"/>
        <end position="422"/>
    </location>
</feature>
<dbReference type="Proteomes" id="UP000283880">
    <property type="component" value="Unassembled WGS sequence"/>
</dbReference>
<dbReference type="AlphaFoldDB" id="A0A413FK57"/>
<accession>A0A413FK57</accession>
<dbReference type="PIRSF" id="PIRSF006060">
    <property type="entry name" value="AA_transporter"/>
    <property type="match status" value="1"/>
</dbReference>
<comment type="subcellular location">
    <subcellularLocation>
        <location evidence="1">Membrane</location>
        <topology evidence="1">Multi-pass membrane protein</topology>
    </subcellularLocation>
</comment>
<comment type="caution">
    <text evidence="7">The sequence shown here is derived from an EMBL/GenBank/DDBJ whole genome shotgun (WGS) entry which is preliminary data.</text>
</comment>
<dbReference type="GO" id="GO:0016020">
    <property type="term" value="C:membrane"/>
    <property type="evidence" value="ECO:0007669"/>
    <property type="project" value="UniProtKB-SubCell"/>
</dbReference>
<evidence type="ECO:0000256" key="1">
    <source>
        <dbReference type="ARBA" id="ARBA00004141"/>
    </source>
</evidence>
<reference evidence="7 8" key="1">
    <citation type="submission" date="2018-08" db="EMBL/GenBank/DDBJ databases">
        <title>A genome reference for cultivated species of the human gut microbiota.</title>
        <authorList>
            <person name="Zou Y."/>
            <person name="Xue W."/>
            <person name="Luo G."/>
        </authorList>
    </citation>
    <scope>NUCLEOTIDE SEQUENCE [LARGE SCALE GENOMIC DNA]</scope>
    <source>
        <strain evidence="7 8">AF04-15</strain>
    </source>
</reference>
<feature type="transmembrane region" description="Helical" evidence="5">
    <location>
        <begin position="7"/>
        <end position="32"/>
    </location>
</feature>
<dbReference type="InterPro" id="IPR050367">
    <property type="entry name" value="APC_superfamily"/>
</dbReference>
<dbReference type="InterPro" id="IPR004841">
    <property type="entry name" value="AA-permease/SLC12A_dom"/>
</dbReference>
<dbReference type="Pfam" id="PF00324">
    <property type="entry name" value="AA_permease"/>
    <property type="match status" value="1"/>
</dbReference>
<evidence type="ECO:0000256" key="3">
    <source>
        <dbReference type="ARBA" id="ARBA00022989"/>
    </source>
</evidence>
<feature type="transmembrane region" description="Helical" evidence="5">
    <location>
        <begin position="215"/>
        <end position="234"/>
    </location>
</feature>
<protein>
    <submittedName>
        <fullName evidence="7">Amino acid permease</fullName>
    </submittedName>
</protein>
<evidence type="ECO:0000256" key="5">
    <source>
        <dbReference type="SAM" id="Phobius"/>
    </source>
</evidence>
<evidence type="ECO:0000313" key="7">
    <source>
        <dbReference type="EMBL" id="RGX32146.1"/>
    </source>
</evidence>
<keyword evidence="3 5" id="KW-1133">Transmembrane helix</keyword>
<evidence type="ECO:0000259" key="6">
    <source>
        <dbReference type="Pfam" id="PF00324"/>
    </source>
</evidence>
<evidence type="ECO:0000256" key="2">
    <source>
        <dbReference type="ARBA" id="ARBA00022692"/>
    </source>
</evidence>
<feature type="transmembrane region" description="Helical" evidence="5">
    <location>
        <begin position="337"/>
        <end position="356"/>
    </location>
</feature>
<feature type="transmembrane region" description="Helical" evidence="5">
    <location>
        <begin position="147"/>
        <end position="165"/>
    </location>
</feature>
<keyword evidence="2 5" id="KW-0812">Transmembrane</keyword>
<feature type="transmembrane region" description="Helical" evidence="5">
    <location>
        <begin position="377"/>
        <end position="399"/>
    </location>
</feature>
<name>A0A413FK57_9FIRM</name>
<dbReference type="EMBL" id="QSBM01000002">
    <property type="protein sequence ID" value="RGX32146.1"/>
    <property type="molecule type" value="Genomic_DNA"/>
</dbReference>
<feature type="transmembrane region" description="Helical" evidence="5">
    <location>
        <begin position="313"/>
        <end position="331"/>
    </location>
</feature>